<feature type="active site" description="Cysteine persulfide intermediate" evidence="3">
    <location>
        <position position="115"/>
    </location>
</feature>
<keyword evidence="1 3" id="KW-0963">Cytoplasm</keyword>
<organism evidence="4 5">
    <name type="scientific">Leptobacterium flavescens</name>
    <dbReference type="NCBI Taxonomy" id="472055"/>
    <lineage>
        <taxon>Bacteria</taxon>
        <taxon>Pseudomonadati</taxon>
        <taxon>Bacteroidota</taxon>
        <taxon>Flavobacteriia</taxon>
        <taxon>Flavobacteriales</taxon>
        <taxon>Flavobacteriaceae</taxon>
        <taxon>Leptobacterium</taxon>
    </lineage>
</organism>
<evidence type="ECO:0000256" key="1">
    <source>
        <dbReference type="ARBA" id="ARBA00022490"/>
    </source>
</evidence>
<proteinExistence type="inferred from homology"/>
<keyword evidence="5" id="KW-1185">Reference proteome</keyword>
<dbReference type="GO" id="GO:0005737">
    <property type="term" value="C:cytoplasm"/>
    <property type="evidence" value="ECO:0007669"/>
    <property type="project" value="UniProtKB-SubCell"/>
</dbReference>
<comment type="subcellular location">
    <subcellularLocation>
        <location evidence="3">Cytoplasm</location>
    </subcellularLocation>
</comment>
<keyword evidence="2 3" id="KW-0501">Molybdenum cofactor biosynthesis</keyword>
<protein>
    <recommendedName>
        <fullName evidence="3">Sulfur carrier protein FdhD</fullName>
    </recommendedName>
</protein>
<dbReference type="InterPro" id="IPR016193">
    <property type="entry name" value="Cytidine_deaminase-like"/>
</dbReference>
<dbReference type="HAMAP" id="MF_00187">
    <property type="entry name" value="FdhD"/>
    <property type="match status" value="1"/>
</dbReference>
<dbReference type="GO" id="GO:0006777">
    <property type="term" value="P:Mo-molybdopterin cofactor biosynthetic process"/>
    <property type="evidence" value="ECO:0007669"/>
    <property type="project" value="UniProtKB-UniRule"/>
</dbReference>
<evidence type="ECO:0000313" key="4">
    <source>
        <dbReference type="EMBL" id="NER12870.1"/>
    </source>
</evidence>
<dbReference type="PIRSF" id="PIRSF015626">
    <property type="entry name" value="FdhD"/>
    <property type="match status" value="1"/>
</dbReference>
<accession>A0A6P0UKD3</accession>
<sequence>MKSISVTTENIIKVSGTESTETNDTLAVEEPLEISMSIPSAKPPLIGKNISITMRTPGNDAELALGFLFTEGIITAPDEVFMVDHHGNTADVILKNNTSADLTKLERHFYTSSSCGVCGKASIDSVRTVRRLDPQQTDFKVPAKLLQTLPARLREEQAVFESTGGLHAAALFNLEGKLLELREDVGRHNALDKLIGAAFQEDRLPLNKHLLLLSGRASFELIQKAAMAGISFVMAVGAPSSLAVELAGEFNMTLIGFLSGERFNIYQGANRIEL</sequence>
<dbReference type="NCBIfam" id="NF001943">
    <property type="entry name" value="PRK00724.1-2"/>
    <property type="match status" value="1"/>
</dbReference>
<reference evidence="4 5" key="1">
    <citation type="submission" date="2020-01" db="EMBL/GenBank/DDBJ databases">
        <title>Leptobacterium flavescens.</title>
        <authorList>
            <person name="Wang G."/>
        </authorList>
    </citation>
    <scope>NUCLEOTIDE SEQUENCE [LARGE SCALE GENOMIC DNA]</scope>
    <source>
        <strain evidence="4 5">KCTC 22160</strain>
    </source>
</reference>
<dbReference type="PANTHER" id="PTHR30592">
    <property type="entry name" value="FORMATE DEHYDROGENASE"/>
    <property type="match status" value="1"/>
</dbReference>
<dbReference type="Pfam" id="PF02634">
    <property type="entry name" value="FdhD-NarQ"/>
    <property type="match status" value="1"/>
</dbReference>
<dbReference type="SUPFAM" id="SSF53927">
    <property type="entry name" value="Cytidine deaminase-like"/>
    <property type="match status" value="1"/>
</dbReference>
<dbReference type="Proteomes" id="UP000468581">
    <property type="component" value="Unassembled WGS sequence"/>
</dbReference>
<keyword evidence="4" id="KW-0808">Transferase</keyword>
<name>A0A6P0UKD3_9FLAO</name>
<dbReference type="Gene3D" id="3.10.20.10">
    <property type="match status" value="1"/>
</dbReference>
<dbReference type="RefSeq" id="WP_163605878.1">
    <property type="nucleotide sequence ID" value="NZ_JAABOO010000001.1"/>
</dbReference>
<dbReference type="AlphaFoldDB" id="A0A6P0UKD3"/>
<evidence type="ECO:0000313" key="5">
    <source>
        <dbReference type="Proteomes" id="UP000468581"/>
    </source>
</evidence>
<dbReference type="GO" id="GO:0016783">
    <property type="term" value="F:sulfurtransferase activity"/>
    <property type="evidence" value="ECO:0007669"/>
    <property type="project" value="InterPro"/>
</dbReference>
<comment type="caution">
    <text evidence="3">Lacks conserved residue(s) required for the propagation of feature annotation.</text>
</comment>
<dbReference type="InterPro" id="IPR003786">
    <property type="entry name" value="FdhD"/>
</dbReference>
<comment type="caution">
    <text evidence="4">The sequence shown here is derived from an EMBL/GenBank/DDBJ whole genome shotgun (WGS) entry which is preliminary data.</text>
</comment>
<dbReference type="NCBIfam" id="TIGR00129">
    <property type="entry name" value="fdhD_narQ"/>
    <property type="match status" value="1"/>
</dbReference>
<comment type="similarity">
    <text evidence="3">Belongs to the FdhD family.</text>
</comment>
<dbReference type="Gene3D" id="3.40.140.10">
    <property type="entry name" value="Cytidine Deaminase, domain 2"/>
    <property type="match status" value="1"/>
</dbReference>
<dbReference type="EMBL" id="JAABOO010000001">
    <property type="protein sequence ID" value="NER12870.1"/>
    <property type="molecule type" value="Genomic_DNA"/>
</dbReference>
<gene>
    <name evidence="3 4" type="primary">fdhD</name>
    <name evidence="4" type="ORF">GWK08_05425</name>
</gene>
<evidence type="ECO:0000256" key="3">
    <source>
        <dbReference type="HAMAP-Rule" id="MF_00187"/>
    </source>
</evidence>
<dbReference type="PANTHER" id="PTHR30592:SF1">
    <property type="entry name" value="SULFUR CARRIER PROTEIN FDHD"/>
    <property type="match status" value="1"/>
</dbReference>
<dbReference type="GO" id="GO:0097163">
    <property type="term" value="F:sulfur carrier activity"/>
    <property type="evidence" value="ECO:0007669"/>
    <property type="project" value="UniProtKB-UniRule"/>
</dbReference>
<comment type="function">
    <text evidence="3">Required for formate dehydrogenase (FDH) activity. Acts as a sulfur carrier protein that transfers sulfur from IscS to the molybdenum cofactor prior to its insertion into FDH.</text>
</comment>
<evidence type="ECO:0000256" key="2">
    <source>
        <dbReference type="ARBA" id="ARBA00023150"/>
    </source>
</evidence>